<dbReference type="Proteomes" id="UP001597024">
    <property type="component" value="Unassembled WGS sequence"/>
</dbReference>
<gene>
    <name evidence="1" type="ORF">ACFQ08_06260</name>
</gene>
<sequence length="63" mass="6658">MLTTTGVEAERNLPYAGLQRLVYPVRAGVDALPAPQRDALRGAFGLTDQAEPGTYLVGLATLT</sequence>
<dbReference type="EMBL" id="JBHTHX010000122">
    <property type="protein sequence ID" value="MFD0884152.1"/>
    <property type="molecule type" value="Genomic_DNA"/>
</dbReference>
<reference evidence="2" key="1">
    <citation type="journal article" date="2019" name="Int. J. Syst. Evol. Microbiol.">
        <title>The Global Catalogue of Microorganisms (GCM) 10K type strain sequencing project: providing services to taxonomists for standard genome sequencing and annotation.</title>
        <authorList>
            <consortium name="The Broad Institute Genomics Platform"/>
            <consortium name="The Broad Institute Genome Sequencing Center for Infectious Disease"/>
            <person name="Wu L."/>
            <person name="Ma J."/>
        </authorList>
    </citation>
    <scope>NUCLEOTIDE SEQUENCE [LARGE SCALE GENOMIC DNA]</scope>
    <source>
        <strain evidence="2">CCUG 62974</strain>
    </source>
</reference>
<evidence type="ECO:0000313" key="2">
    <source>
        <dbReference type="Proteomes" id="UP001597024"/>
    </source>
</evidence>
<proteinExistence type="predicted"/>
<protein>
    <submittedName>
        <fullName evidence="1">Uncharacterized protein</fullName>
    </submittedName>
</protein>
<feature type="non-terminal residue" evidence="1">
    <location>
        <position position="63"/>
    </location>
</feature>
<organism evidence="1 2">
    <name type="scientific">Streptosporangium algeriense</name>
    <dbReference type="NCBI Taxonomy" id="1682748"/>
    <lineage>
        <taxon>Bacteria</taxon>
        <taxon>Bacillati</taxon>
        <taxon>Actinomycetota</taxon>
        <taxon>Actinomycetes</taxon>
        <taxon>Streptosporangiales</taxon>
        <taxon>Streptosporangiaceae</taxon>
        <taxon>Streptosporangium</taxon>
    </lineage>
</organism>
<evidence type="ECO:0000313" key="1">
    <source>
        <dbReference type="EMBL" id="MFD0884152.1"/>
    </source>
</evidence>
<name>A0ABW3DNB6_9ACTN</name>
<accession>A0ABW3DNB6</accession>
<keyword evidence="2" id="KW-1185">Reference proteome</keyword>
<comment type="caution">
    <text evidence="1">The sequence shown here is derived from an EMBL/GenBank/DDBJ whole genome shotgun (WGS) entry which is preliminary data.</text>
</comment>